<evidence type="ECO:0000256" key="4">
    <source>
        <dbReference type="ARBA" id="ARBA00022982"/>
    </source>
</evidence>
<keyword evidence="5 8" id="KW-1133">Transmembrane helix</keyword>
<dbReference type="PANTHER" id="PTHR47797:SF1">
    <property type="entry name" value="CYTOCHROME B561 DOMAIN-CONTAINING PROTEIN-RELATED"/>
    <property type="match status" value="1"/>
</dbReference>
<feature type="region of interest" description="Disordered" evidence="7">
    <location>
        <begin position="274"/>
        <end position="315"/>
    </location>
</feature>
<dbReference type="SUPFAM" id="SSF49344">
    <property type="entry name" value="CBD9-like"/>
    <property type="match status" value="1"/>
</dbReference>
<evidence type="ECO:0000313" key="12">
    <source>
        <dbReference type="EMBL" id="KAL1297089.1"/>
    </source>
</evidence>
<keyword evidence="9" id="KW-0732">Signal</keyword>
<dbReference type="Gene3D" id="2.60.40.1210">
    <property type="entry name" value="Cellobiose dehydrogenase, cytochrome domain"/>
    <property type="match status" value="1"/>
</dbReference>
<dbReference type="InterPro" id="IPR005018">
    <property type="entry name" value="DOMON_domain"/>
</dbReference>
<evidence type="ECO:0000313" key="13">
    <source>
        <dbReference type="Proteomes" id="UP001562354"/>
    </source>
</evidence>
<dbReference type="InterPro" id="IPR015920">
    <property type="entry name" value="Cellobiose_DH-like_cyt"/>
</dbReference>
<dbReference type="Proteomes" id="UP001562354">
    <property type="component" value="Unassembled WGS sequence"/>
</dbReference>
<comment type="subcellular location">
    <subcellularLocation>
        <location evidence="1">Membrane</location>
    </subcellularLocation>
</comment>
<evidence type="ECO:0000256" key="5">
    <source>
        <dbReference type="ARBA" id="ARBA00022989"/>
    </source>
</evidence>
<evidence type="ECO:0000256" key="7">
    <source>
        <dbReference type="SAM" id="MobiDB-lite"/>
    </source>
</evidence>
<feature type="compositionally biased region" description="Low complexity" evidence="7">
    <location>
        <begin position="517"/>
        <end position="526"/>
    </location>
</feature>
<evidence type="ECO:0008006" key="14">
    <source>
        <dbReference type="Google" id="ProtNLM"/>
    </source>
</evidence>
<dbReference type="PROSITE" id="PS50836">
    <property type="entry name" value="DOMON"/>
    <property type="match status" value="1"/>
</dbReference>
<dbReference type="SMART" id="SM00665">
    <property type="entry name" value="B561"/>
    <property type="match status" value="1"/>
</dbReference>
<feature type="transmembrane region" description="Helical" evidence="8">
    <location>
        <begin position="370"/>
        <end position="396"/>
    </location>
</feature>
<evidence type="ECO:0000259" key="11">
    <source>
        <dbReference type="PROSITE" id="PS50939"/>
    </source>
</evidence>
<keyword evidence="6 8" id="KW-0472">Membrane</keyword>
<keyword evidence="3 8" id="KW-0812">Transmembrane</keyword>
<dbReference type="CDD" id="cd08760">
    <property type="entry name" value="Cyt_b561_FRRS1_like"/>
    <property type="match status" value="1"/>
</dbReference>
<feature type="domain" description="Cytochrome b561" evidence="11">
    <location>
        <begin position="304"/>
        <end position="496"/>
    </location>
</feature>
<feature type="chain" id="PRO_5045359360" description="Cytochrome b561 domain-containing protein" evidence="9">
    <location>
        <begin position="29"/>
        <end position="534"/>
    </location>
</feature>
<proteinExistence type="predicted"/>
<evidence type="ECO:0000256" key="1">
    <source>
        <dbReference type="ARBA" id="ARBA00004370"/>
    </source>
</evidence>
<evidence type="ECO:0000256" key="2">
    <source>
        <dbReference type="ARBA" id="ARBA00022448"/>
    </source>
</evidence>
<keyword evidence="2" id="KW-0813">Transport</keyword>
<protein>
    <recommendedName>
        <fullName evidence="14">Cytochrome b561 domain-containing protein</fullName>
    </recommendedName>
</protein>
<feature type="domain" description="DOMON" evidence="10">
    <location>
        <begin position="29"/>
        <end position="152"/>
    </location>
</feature>
<evidence type="ECO:0000256" key="3">
    <source>
        <dbReference type="ARBA" id="ARBA00022692"/>
    </source>
</evidence>
<feature type="transmembrane region" description="Helical" evidence="8">
    <location>
        <begin position="474"/>
        <end position="493"/>
    </location>
</feature>
<dbReference type="Pfam" id="PF16010">
    <property type="entry name" value="CDH-cyt"/>
    <property type="match status" value="1"/>
</dbReference>
<dbReference type="PROSITE" id="PS50939">
    <property type="entry name" value="CYTOCHROME_B561"/>
    <property type="match status" value="1"/>
</dbReference>
<evidence type="ECO:0000256" key="8">
    <source>
        <dbReference type="SAM" id="Phobius"/>
    </source>
</evidence>
<evidence type="ECO:0000259" key="10">
    <source>
        <dbReference type="PROSITE" id="PS50836"/>
    </source>
</evidence>
<feature type="region of interest" description="Disordered" evidence="7">
    <location>
        <begin position="499"/>
        <end position="534"/>
    </location>
</feature>
<dbReference type="GeneID" id="95978373"/>
<reference evidence="12 13" key="1">
    <citation type="submission" date="2024-07" db="EMBL/GenBank/DDBJ databases">
        <title>Draft sequence of the Neodothiora populina.</title>
        <authorList>
            <person name="Drown D.D."/>
            <person name="Schuette U.S."/>
            <person name="Buechlein A.B."/>
            <person name="Rusch D.R."/>
            <person name="Winton L.W."/>
            <person name="Adams G.A."/>
        </authorList>
    </citation>
    <scope>NUCLEOTIDE SEQUENCE [LARGE SCALE GENOMIC DNA]</scope>
    <source>
        <strain evidence="12 13">CPC 39397</strain>
    </source>
</reference>
<dbReference type="InterPro" id="IPR006593">
    <property type="entry name" value="Cyt_b561/ferric_Rdtase_TM"/>
</dbReference>
<feature type="transmembrane region" description="Helical" evidence="8">
    <location>
        <begin position="439"/>
        <end position="462"/>
    </location>
</feature>
<sequence length="534" mass="56052">MRLINAVVKATLTLGSVAFAQYAQSCNSDNVCFSLNIPDATASSGSGDIYMQISAPTSYSWVALGQGSQMAGAQMFVLYTDASGTNVTLSPRLSTGHSMPTYNSAAQVTLLDGTGVSNGVMTANFRCSSCSSWSGGDMDFTSSSGNFIYATRTGSGLDSDSPSASISQHNNHNDFQFDFTEARGGDSINPFTSGTAATSASGGAATASNSAAASSSCVSRTASSTIAAPSGSGCPTAWPTAWSSSWPSSRPTQYASCFSGRGYGSWPTAAPYVKAKRDDDSDGDDDDSVNYCDSSSGNSGSGSSSSSSSSGSSGSSGSSFNLDSNGVPFGGDFNKARHVMIAHGVMAALAWVILFPFGSISIRSFSFPGLIWFHAIFQSLAYLVYIAAFGLGIYLAQNTVGLNQAHPIIGIVIFILVFFQPFLGFLHHKFFKTHSRRTVWSYGHIWLGRILITLAMINGGLGLQLSANSRTGEIAYGVIAGVVWVAYVASIIYGERKRKRTAPPSYGKSMQMERSRSSSGSPTGPREWYGKGRN</sequence>
<keyword evidence="4" id="KW-0249">Electron transport</keyword>
<evidence type="ECO:0000256" key="9">
    <source>
        <dbReference type="SAM" id="SignalP"/>
    </source>
</evidence>
<dbReference type="SMART" id="SM00664">
    <property type="entry name" value="DoH"/>
    <property type="match status" value="1"/>
</dbReference>
<feature type="compositionally biased region" description="Low complexity" evidence="7">
    <location>
        <begin position="289"/>
        <end position="315"/>
    </location>
</feature>
<dbReference type="CDD" id="cd09630">
    <property type="entry name" value="CDH_like_cytochrome"/>
    <property type="match status" value="1"/>
</dbReference>
<dbReference type="EMBL" id="JBFMKM010000016">
    <property type="protein sequence ID" value="KAL1297089.1"/>
    <property type="molecule type" value="Genomic_DNA"/>
</dbReference>
<feature type="transmembrane region" description="Helical" evidence="8">
    <location>
        <begin position="340"/>
        <end position="358"/>
    </location>
</feature>
<evidence type="ECO:0000256" key="6">
    <source>
        <dbReference type="ARBA" id="ARBA00023136"/>
    </source>
</evidence>
<keyword evidence="13" id="KW-1185">Reference proteome</keyword>
<dbReference type="Gene3D" id="1.20.120.1770">
    <property type="match status" value="1"/>
</dbReference>
<organism evidence="12 13">
    <name type="scientific">Neodothiora populina</name>
    <dbReference type="NCBI Taxonomy" id="2781224"/>
    <lineage>
        <taxon>Eukaryota</taxon>
        <taxon>Fungi</taxon>
        <taxon>Dikarya</taxon>
        <taxon>Ascomycota</taxon>
        <taxon>Pezizomycotina</taxon>
        <taxon>Dothideomycetes</taxon>
        <taxon>Dothideomycetidae</taxon>
        <taxon>Dothideales</taxon>
        <taxon>Dothioraceae</taxon>
        <taxon>Neodothiora</taxon>
    </lineage>
</organism>
<dbReference type="RefSeq" id="XP_069196771.1">
    <property type="nucleotide sequence ID" value="XM_069344353.1"/>
</dbReference>
<comment type="caution">
    <text evidence="12">The sequence shown here is derived from an EMBL/GenBank/DDBJ whole genome shotgun (WGS) entry which is preliminary data.</text>
</comment>
<name>A0ABR3P2T9_9PEZI</name>
<accession>A0ABR3P2T9</accession>
<feature type="signal peptide" evidence="9">
    <location>
        <begin position="1"/>
        <end position="28"/>
    </location>
</feature>
<gene>
    <name evidence="12" type="ORF">AAFC00_004673</name>
</gene>
<feature type="transmembrane region" description="Helical" evidence="8">
    <location>
        <begin position="408"/>
        <end position="427"/>
    </location>
</feature>
<dbReference type="PANTHER" id="PTHR47797">
    <property type="entry name" value="DEHYDROGENASE, PUTATIVE (AFU_ORTHOLOGUE AFUA_8G05805)-RELATED"/>
    <property type="match status" value="1"/>
</dbReference>